<dbReference type="GO" id="GO:0006508">
    <property type="term" value="P:proteolysis"/>
    <property type="evidence" value="ECO:0007669"/>
    <property type="project" value="UniProtKB-KW"/>
</dbReference>
<evidence type="ECO:0000256" key="1">
    <source>
        <dbReference type="ARBA" id="ARBA00008683"/>
    </source>
</evidence>
<evidence type="ECO:0000256" key="3">
    <source>
        <dbReference type="ARBA" id="ARBA00022801"/>
    </source>
</evidence>
<keyword evidence="7" id="KW-1185">Reference proteome</keyword>
<evidence type="ECO:0000259" key="5">
    <source>
        <dbReference type="Pfam" id="PF01343"/>
    </source>
</evidence>
<protein>
    <submittedName>
        <fullName evidence="6">Protease-4</fullName>
    </submittedName>
</protein>
<organism evidence="6 7">
    <name type="scientific">Bauldia litoralis</name>
    <dbReference type="NCBI Taxonomy" id="665467"/>
    <lineage>
        <taxon>Bacteria</taxon>
        <taxon>Pseudomonadati</taxon>
        <taxon>Pseudomonadota</taxon>
        <taxon>Alphaproteobacteria</taxon>
        <taxon>Hyphomicrobiales</taxon>
        <taxon>Kaistiaceae</taxon>
        <taxon>Bauldia</taxon>
    </lineage>
</organism>
<evidence type="ECO:0000313" key="7">
    <source>
        <dbReference type="Proteomes" id="UP000199071"/>
    </source>
</evidence>
<evidence type="ECO:0000256" key="4">
    <source>
        <dbReference type="ARBA" id="ARBA00022825"/>
    </source>
</evidence>
<dbReference type="PANTHER" id="PTHR42987:SF6">
    <property type="entry name" value="PROTEINASE IV"/>
    <property type="match status" value="1"/>
</dbReference>
<dbReference type="Proteomes" id="UP000199071">
    <property type="component" value="Unassembled WGS sequence"/>
</dbReference>
<accession>A0A1G6BKV9</accession>
<comment type="similarity">
    <text evidence="1">Belongs to the peptidase S49 family.</text>
</comment>
<dbReference type="InterPro" id="IPR004635">
    <property type="entry name" value="Pept_S49_SppA"/>
</dbReference>
<dbReference type="RefSeq" id="WP_090875864.1">
    <property type="nucleotide sequence ID" value="NZ_FMXQ01000003.1"/>
</dbReference>
<dbReference type="EMBL" id="FMXQ01000003">
    <property type="protein sequence ID" value="SDB21225.1"/>
    <property type="molecule type" value="Genomic_DNA"/>
</dbReference>
<evidence type="ECO:0000256" key="2">
    <source>
        <dbReference type="ARBA" id="ARBA00022670"/>
    </source>
</evidence>
<dbReference type="InterPro" id="IPR002142">
    <property type="entry name" value="Peptidase_S49"/>
</dbReference>
<dbReference type="InterPro" id="IPR029045">
    <property type="entry name" value="ClpP/crotonase-like_dom_sf"/>
</dbReference>
<dbReference type="GO" id="GO:0008236">
    <property type="term" value="F:serine-type peptidase activity"/>
    <property type="evidence" value="ECO:0007669"/>
    <property type="project" value="UniProtKB-KW"/>
</dbReference>
<dbReference type="NCBIfam" id="TIGR00706">
    <property type="entry name" value="SppA_dom"/>
    <property type="match status" value="1"/>
</dbReference>
<dbReference type="Gene3D" id="6.20.330.10">
    <property type="match status" value="1"/>
</dbReference>
<evidence type="ECO:0000313" key="6">
    <source>
        <dbReference type="EMBL" id="SDB21225.1"/>
    </source>
</evidence>
<feature type="domain" description="Peptidase S49" evidence="5">
    <location>
        <begin position="109"/>
        <end position="253"/>
    </location>
</feature>
<dbReference type="AlphaFoldDB" id="A0A1G6BKV9"/>
<dbReference type="STRING" id="665467.SAMN02982931_01573"/>
<dbReference type="Pfam" id="PF01343">
    <property type="entry name" value="Peptidase_S49"/>
    <property type="match status" value="1"/>
</dbReference>
<gene>
    <name evidence="6" type="ORF">SAMN02982931_01573</name>
</gene>
<keyword evidence="4" id="KW-0720">Serine protease</keyword>
<proteinExistence type="inferred from homology"/>
<dbReference type="OrthoDB" id="9764363at2"/>
<sequence>MSLTADQIVDRRSLRRKLSVWRVVAFLALALLVVGGAAVVAGVNGFAGITPPQIARVTISGFISEDRDQLEMLDKITEAKGVKGVIVSIDSTGGSTAGGEALYEALRRMAKEKPVVASMETVGASAAYMTAIAADHVIARRTTITGSIGVIFQIPQVGGLLDKLGVDIEEVKSSPLKAAPSMFEPASPEALAVINSVVRDSYDWFVDIVAERRDLDRADALTLADGRIYTGRQALDARLIDEIGGEETAIDWLVSKGVKRSLPVKDWEPANDDAGFLSADLAVLWIARQLGLGPAVTHGGLVDRIVAERLKLDGLMSVWQGPASGSDGPAEGALR</sequence>
<keyword evidence="3" id="KW-0378">Hydrolase</keyword>
<dbReference type="InterPro" id="IPR047272">
    <property type="entry name" value="S49_SppA_C"/>
</dbReference>
<dbReference type="Gene3D" id="3.90.226.10">
    <property type="entry name" value="2-enoyl-CoA Hydratase, Chain A, domain 1"/>
    <property type="match status" value="1"/>
</dbReference>
<dbReference type="SUPFAM" id="SSF52096">
    <property type="entry name" value="ClpP/crotonase"/>
    <property type="match status" value="1"/>
</dbReference>
<dbReference type="CDD" id="cd07023">
    <property type="entry name" value="S49_Sppa_N_C"/>
    <property type="match status" value="1"/>
</dbReference>
<reference evidence="6 7" key="1">
    <citation type="submission" date="2016-10" db="EMBL/GenBank/DDBJ databases">
        <authorList>
            <person name="de Groot N.N."/>
        </authorList>
    </citation>
    <scope>NUCLEOTIDE SEQUENCE [LARGE SCALE GENOMIC DNA]</scope>
    <source>
        <strain evidence="6 7">ATCC 35022</strain>
    </source>
</reference>
<name>A0A1G6BKV9_9HYPH</name>
<keyword evidence="2 6" id="KW-0645">Protease</keyword>
<dbReference type="PANTHER" id="PTHR42987">
    <property type="entry name" value="PEPTIDASE S49"/>
    <property type="match status" value="1"/>
</dbReference>